<proteinExistence type="predicted"/>
<dbReference type="Proteomes" id="UP000515211">
    <property type="component" value="Chromosome 9"/>
</dbReference>
<dbReference type="KEGG" id="adu:107467944"/>
<evidence type="ECO:0000313" key="3">
    <source>
        <dbReference type="Proteomes" id="UP000515211"/>
    </source>
</evidence>
<evidence type="ECO:0000256" key="1">
    <source>
        <dbReference type="SAM" id="Phobius"/>
    </source>
</evidence>
<evidence type="ECO:0000259" key="2">
    <source>
        <dbReference type="Pfam" id="PF07727"/>
    </source>
</evidence>
<dbReference type="PANTHER" id="PTHR11439">
    <property type="entry name" value="GAG-POL-RELATED RETROTRANSPOSON"/>
    <property type="match status" value="1"/>
</dbReference>
<dbReference type="AlphaFoldDB" id="A0A6P4C7Y9"/>
<reference evidence="4" key="2">
    <citation type="submission" date="2025-08" db="UniProtKB">
        <authorList>
            <consortium name="RefSeq"/>
        </authorList>
    </citation>
    <scope>IDENTIFICATION</scope>
    <source>
        <tissue evidence="4">Whole plant</tissue>
    </source>
</reference>
<keyword evidence="3" id="KW-1185">Reference proteome</keyword>
<organism evidence="3 4">
    <name type="scientific">Arachis duranensis</name>
    <name type="common">Wild peanut</name>
    <dbReference type="NCBI Taxonomy" id="130453"/>
    <lineage>
        <taxon>Eukaryota</taxon>
        <taxon>Viridiplantae</taxon>
        <taxon>Streptophyta</taxon>
        <taxon>Embryophyta</taxon>
        <taxon>Tracheophyta</taxon>
        <taxon>Spermatophyta</taxon>
        <taxon>Magnoliopsida</taxon>
        <taxon>eudicotyledons</taxon>
        <taxon>Gunneridae</taxon>
        <taxon>Pentapetalae</taxon>
        <taxon>rosids</taxon>
        <taxon>fabids</taxon>
        <taxon>Fabales</taxon>
        <taxon>Fabaceae</taxon>
        <taxon>Papilionoideae</taxon>
        <taxon>50 kb inversion clade</taxon>
        <taxon>dalbergioids sensu lato</taxon>
        <taxon>Dalbergieae</taxon>
        <taxon>Pterocarpus clade</taxon>
        <taxon>Arachis</taxon>
    </lineage>
</organism>
<dbReference type="OrthoDB" id="1300604at2759"/>
<dbReference type="InterPro" id="IPR013103">
    <property type="entry name" value="RVT_2"/>
</dbReference>
<reference evidence="3" key="1">
    <citation type="journal article" date="2016" name="Nat. Genet.">
        <title>The genome sequences of Arachis duranensis and Arachis ipaensis, the diploid ancestors of cultivated peanut.</title>
        <authorList>
            <person name="Bertioli D.J."/>
            <person name="Cannon S.B."/>
            <person name="Froenicke L."/>
            <person name="Huang G."/>
            <person name="Farmer A.D."/>
            <person name="Cannon E.K."/>
            <person name="Liu X."/>
            <person name="Gao D."/>
            <person name="Clevenger J."/>
            <person name="Dash S."/>
            <person name="Ren L."/>
            <person name="Moretzsohn M.C."/>
            <person name="Shirasawa K."/>
            <person name="Huang W."/>
            <person name="Vidigal B."/>
            <person name="Abernathy B."/>
            <person name="Chu Y."/>
            <person name="Niederhuth C.E."/>
            <person name="Umale P."/>
            <person name="Araujo A.C."/>
            <person name="Kozik A."/>
            <person name="Kim K.D."/>
            <person name="Burow M.D."/>
            <person name="Varshney R.K."/>
            <person name="Wang X."/>
            <person name="Zhang X."/>
            <person name="Barkley N."/>
            <person name="Guimaraes P.M."/>
            <person name="Isobe S."/>
            <person name="Guo B."/>
            <person name="Liao B."/>
            <person name="Stalker H.T."/>
            <person name="Schmitz R.J."/>
            <person name="Scheffler B.E."/>
            <person name="Leal-Bertioli S.C."/>
            <person name="Xun X."/>
            <person name="Jackson S.A."/>
            <person name="Michelmore R."/>
            <person name="Ozias-Akins P."/>
        </authorList>
    </citation>
    <scope>NUCLEOTIDE SEQUENCE [LARGE SCALE GENOMIC DNA]</scope>
    <source>
        <strain evidence="3">cv. V14167</strain>
    </source>
</reference>
<sequence>MIINGDDVDSISDFKASLYRTFEMKDLGSLSYFLGLEVISTDDGIYLSQAKYASDLLAGAGIIDSRTESTPLESNVQFTPMDGTVLDNPILYRQLVRGLIYLTITRPDIAYLIRVLSQFLLTPMLIKLVIPLIVVLLLVTICFLPTLSFLGVLRSKRSLLALADTTAEVISVRWLLEDLSVPQSSPTDVFCDNRSAIQINTGSNC</sequence>
<keyword evidence="1" id="KW-0812">Transmembrane</keyword>
<dbReference type="Pfam" id="PF07727">
    <property type="entry name" value="RVT_2"/>
    <property type="match status" value="1"/>
</dbReference>
<keyword evidence="1" id="KW-0472">Membrane</keyword>
<keyword evidence="1" id="KW-1133">Transmembrane helix</keyword>
<dbReference type="PANTHER" id="PTHR11439:SF461">
    <property type="entry name" value="OS10G0432200 PROTEIN"/>
    <property type="match status" value="1"/>
</dbReference>
<feature type="domain" description="Reverse transcriptase Ty1/copia-type" evidence="2">
    <location>
        <begin position="1"/>
        <end position="73"/>
    </location>
</feature>
<evidence type="ECO:0000313" key="4">
    <source>
        <dbReference type="RefSeq" id="XP_015942659.1"/>
    </source>
</evidence>
<dbReference type="GeneID" id="107467944"/>
<accession>A0A6P4C7Y9</accession>
<feature type="transmembrane region" description="Helical" evidence="1">
    <location>
        <begin position="132"/>
        <end position="153"/>
    </location>
</feature>
<protein>
    <submittedName>
        <fullName evidence="4">Uncharacterized mitochondrial protein AtMg00810-like</fullName>
    </submittedName>
</protein>
<name>A0A6P4C7Y9_ARADU</name>
<gene>
    <name evidence="4" type="primary">LOC107467944</name>
</gene>
<dbReference type="RefSeq" id="XP_015942659.1">
    <property type="nucleotide sequence ID" value="XM_016087173.1"/>
</dbReference>